<sequence>MREATHSKIVQFHEEIATAHLDINGFYRFNWSEISGKFRAGIATPALLLESHSFGIKPNSNNTTTFSPKYISFLLLDFTGKADNYTKQEEVLDITENIAIDIISYLKQLYNDKTSWLYGCVDLDSIECEKVGPIFDNMYGWNVKYSITPRQPLCFEPDKWFF</sequence>
<reference evidence="1" key="2">
    <citation type="submission" date="2022-04" db="EMBL/GenBank/DDBJ databases">
        <title>Complete Genome Sequence of Flavobacterium sediminilitoris YSM-43, Isolated from a Tidal Sediment.</title>
        <authorList>
            <person name="Lee P.A."/>
        </authorList>
    </citation>
    <scope>NUCLEOTIDE SEQUENCE</scope>
    <source>
        <strain evidence="1">YSM-43</strain>
    </source>
</reference>
<reference evidence="1" key="1">
    <citation type="submission" date="2021-12" db="EMBL/GenBank/DDBJ databases">
        <authorList>
            <person name="Cha I.-T."/>
            <person name="Lee K.-E."/>
            <person name="Park S.-J."/>
        </authorList>
    </citation>
    <scope>NUCLEOTIDE SEQUENCE</scope>
    <source>
        <strain evidence="1">YSM-43</strain>
    </source>
</reference>
<evidence type="ECO:0000313" key="1">
    <source>
        <dbReference type="EMBL" id="UOX32428.1"/>
    </source>
</evidence>
<dbReference type="EMBL" id="CP090145">
    <property type="protein sequence ID" value="UOX32428.1"/>
    <property type="molecule type" value="Genomic_DNA"/>
</dbReference>
<gene>
    <name evidence="1" type="ORF">LXD69_10225</name>
</gene>
<protein>
    <submittedName>
        <fullName evidence="1">Uncharacterized protein</fullName>
    </submittedName>
</protein>
<dbReference type="Proteomes" id="UP000830454">
    <property type="component" value="Chromosome"/>
</dbReference>
<evidence type="ECO:0000313" key="2">
    <source>
        <dbReference type="Proteomes" id="UP000830454"/>
    </source>
</evidence>
<organism evidence="1 2">
    <name type="scientific">Flavobacterium sediminilitoris</name>
    <dbReference type="NCBI Taxonomy" id="2024526"/>
    <lineage>
        <taxon>Bacteria</taxon>
        <taxon>Pseudomonadati</taxon>
        <taxon>Bacteroidota</taxon>
        <taxon>Flavobacteriia</taxon>
        <taxon>Flavobacteriales</taxon>
        <taxon>Flavobacteriaceae</taxon>
        <taxon>Flavobacterium</taxon>
    </lineage>
</organism>
<dbReference type="RefSeq" id="WP_246915175.1">
    <property type="nucleotide sequence ID" value="NZ_CP090145.1"/>
</dbReference>
<proteinExistence type="predicted"/>
<name>A0ABY4HHW6_9FLAO</name>
<keyword evidence="2" id="KW-1185">Reference proteome</keyword>
<accession>A0ABY4HHW6</accession>